<keyword evidence="2" id="KW-1185">Reference proteome</keyword>
<reference evidence="1" key="1">
    <citation type="journal article" date="2023" name="Mol. Phylogenet. Evol.">
        <title>Genome-scale phylogeny and comparative genomics of the fungal order Sordariales.</title>
        <authorList>
            <person name="Hensen N."/>
            <person name="Bonometti L."/>
            <person name="Westerberg I."/>
            <person name="Brannstrom I.O."/>
            <person name="Guillou S."/>
            <person name="Cros-Aarteil S."/>
            <person name="Calhoun S."/>
            <person name="Haridas S."/>
            <person name="Kuo A."/>
            <person name="Mondo S."/>
            <person name="Pangilinan J."/>
            <person name="Riley R."/>
            <person name="LaButti K."/>
            <person name="Andreopoulos B."/>
            <person name="Lipzen A."/>
            <person name="Chen C."/>
            <person name="Yan M."/>
            <person name="Daum C."/>
            <person name="Ng V."/>
            <person name="Clum A."/>
            <person name="Steindorff A."/>
            <person name="Ohm R.A."/>
            <person name="Martin F."/>
            <person name="Silar P."/>
            <person name="Natvig D.O."/>
            <person name="Lalanne C."/>
            <person name="Gautier V."/>
            <person name="Ament-Velasquez S.L."/>
            <person name="Kruys A."/>
            <person name="Hutchinson M.I."/>
            <person name="Powell A.J."/>
            <person name="Barry K."/>
            <person name="Miller A.N."/>
            <person name="Grigoriev I.V."/>
            <person name="Debuchy R."/>
            <person name="Gladieux P."/>
            <person name="Hiltunen Thoren M."/>
            <person name="Johannesson H."/>
        </authorList>
    </citation>
    <scope>NUCLEOTIDE SEQUENCE</scope>
    <source>
        <strain evidence="1">CBS 333.67</strain>
    </source>
</reference>
<evidence type="ECO:0000313" key="1">
    <source>
        <dbReference type="EMBL" id="KAK3311454.1"/>
    </source>
</evidence>
<gene>
    <name evidence="1" type="ORF">B0T15DRAFT_409311</name>
</gene>
<dbReference type="InterPro" id="IPR031472">
    <property type="entry name" value="MAT1-1-2/MatA-2/Smr1"/>
</dbReference>
<name>A0AAJ0H432_9PEZI</name>
<sequence length="355" mass="40729">MDRLALSQAVLRMQSEHIRASIAKEIEEFENVFEHILQTTNTFLTATETVGTTPSFVLIDKSSVVKTVCRFLASSNTILGFLDFLEKKTGLASGGDISLEKEVKAAQALVEQLLSTFLLHQKTESYPGKEFGFIYNEDVKLLGDAILHKHLHVLSDDIPNPDKDDLDRLLGYWHVEDNIFSPLVHVPGTPWHKFIGNIQQDPSKKTMKLFTEKESTPPFFKAYIPETIEWLKPEIRADYDKWRDVFVQTRRLPLPYLSEFAREAKVKKIQKRLSNLFVGWKVTEDREILNFEDTREISAPEHDDSGLLRLEPLNAEINAVELTGIALPGHEIERIPDFLQGEAKRYCLEYEGMWD</sequence>
<dbReference type="RefSeq" id="XP_062727234.1">
    <property type="nucleotide sequence ID" value="XM_062865350.1"/>
</dbReference>
<dbReference type="Pfam" id="PF17043">
    <property type="entry name" value="MAT1-1-2"/>
    <property type="match status" value="1"/>
</dbReference>
<reference evidence="1" key="2">
    <citation type="submission" date="2023-06" db="EMBL/GenBank/DDBJ databases">
        <authorList>
            <consortium name="Lawrence Berkeley National Laboratory"/>
            <person name="Mondo S.J."/>
            <person name="Hensen N."/>
            <person name="Bonometti L."/>
            <person name="Westerberg I."/>
            <person name="Brannstrom I.O."/>
            <person name="Guillou S."/>
            <person name="Cros-Aarteil S."/>
            <person name="Calhoun S."/>
            <person name="Haridas S."/>
            <person name="Kuo A."/>
            <person name="Pangilinan J."/>
            <person name="Riley R."/>
            <person name="Labutti K."/>
            <person name="Andreopoulos B."/>
            <person name="Lipzen A."/>
            <person name="Chen C."/>
            <person name="Yanf M."/>
            <person name="Daum C."/>
            <person name="Ng V."/>
            <person name="Clum A."/>
            <person name="Steindorff A."/>
            <person name="Ohm R."/>
            <person name="Martin F."/>
            <person name="Silar P."/>
            <person name="Natvig D."/>
            <person name="Lalanne C."/>
            <person name="Gautier V."/>
            <person name="Ament-Velasquez S.L."/>
            <person name="Kruys A."/>
            <person name="Hutchinson M.I."/>
            <person name="Powell A.J."/>
            <person name="Barry K."/>
            <person name="Miller A.N."/>
            <person name="Grigoriev I.V."/>
            <person name="Debuchy R."/>
            <person name="Gladieux P."/>
            <person name="Thoren M.H."/>
            <person name="Johannesson H."/>
        </authorList>
    </citation>
    <scope>NUCLEOTIDE SEQUENCE</scope>
    <source>
        <strain evidence="1">CBS 333.67</strain>
    </source>
</reference>
<organism evidence="1 2">
    <name type="scientific">Chaetomium strumarium</name>
    <dbReference type="NCBI Taxonomy" id="1170767"/>
    <lineage>
        <taxon>Eukaryota</taxon>
        <taxon>Fungi</taxon>
        <taxon>Dikarya</taxon>
        <taxon>Ascomycota</taxon>
        <taxon>Pezizomycotina</taxon>
        <taxon>Sordariomycetes</taxon>
        <taxon>Sordariomycetidae</taxon>
        <taxon>Sordariales</taxon>
        <taxon>Chaetomiaceae</taxon>
        <taxon>Chaetomium</taxon>
    </lineage>
</organism>
<dbReference type="Proteomes" id="UP001273166">
    <property type="component" value="Unassembled WGS sequence"/>
</dbReference>
<protein>
    <submittedName>
        <fullName evidence="1">Uncharacterized protein</fullName>
    </submittedName>
</protein>
<dbReference type="EMBL" id="JAUDZG010000001">
    <property type="protein sequence ID" value="KAK3311454.1"/>
    <property type="molecule type" value="Genomic_DNA"/>
</dbReference>
<proteinExistence type="predicted"/>
<accession>A0AAJ0H432</accession>
<comment type="caution">
    <text evidence="1">The sequence shown here is derived from an EMBL/GenBank/DDBJ whole genome shotgun (WGS) entry which is preliminary data.</text>
</comment>
<evidence type="ECO:0000313" key="2">
    <source>
        <dbReference type="Proteomes" id="UP001273166"/>
    </source>
</evidence>
<dbReference type="GeneID" id="87884179"/>
<dbReference type="AlphaFoldDB" id="A0AAJ0H432"/>